<evidence type="ECO:0000313" key="10">
    <source>
        <dbReference type="Proteomes" id="UP000250140"/>
    </source>
</evidence>
<dbReference type="InterPro" id="IPR011989">
    <property type="entry name" value="ARM-like"/>
</dbReference>
<name>A0A8E2JNQ4_9PEZI</name>
<feature type="compositionally biased region" description="Acidic residues" evidence="7">
    <location>
        <begin position="607"/>
        <end position="620"/>
    </location>
</feature>
<dbReference type="InterPro" id="IPR026003">
    <property type="entry name" value="Cohesin_HEAT"/>
</dbReference>
<dbReference type="PANTHER" id="PTHR21704:SF18">
    <property type="entry name" value="NIPPED-B-LIKE PROTEIN"/>
    <property type="match status" value="1"/>
</dbReference>
<dbReference type="InterPro" id="IPR024986">
    <property type="entry name" value="Nipped-B_C"/>
</dbReference>
<dbReference type="GO" id="GO:0003682">
    <property type="term" value="F:chromatin binding"/>
    <property type="evidence" value="ECO:0007669"/>
    <property type="project" value="TreeGrafter"/>
</dbReference>
<keyword evidence="10" id="KW-1185">Reference proteome</keyword>
<dbReference type="Pfam" id="PF12765">
    <property type="entry name" value="Cohesin_HEAT"/>
    <property type="match status" value="1"/>
</dbReference>
<feature type="region of interest" description="Disordered" evidence="7">
    <location>
        <begin position="597"/>
        <end position="636"/>
    </location>
</feature>
<dbReference type="OrthoDB" id="418242at2759"/>
<comment type="subcellular location">
    <subcellularLocation>
        <location evidence="1 6">Nucleus</location>
    </subcellularLocation>
</comment>
<feature type="compositionally biased region" description="Polar residues" evidence="7">
    <location>
        <begin position="1812"/>
        <end position="1822"/>
    </location>
</feature>
<dbReference type="Gene3D" id="1.25.10.10">
    <property type="entry name" value="Leucine-rich Repeat Variant"/>
    <property type="match status" value="1"/>
</dbReference>
<dbReference type="PANTHER" id="PTHR21704">
    <property type="entry name" value="NIPPED-B-LIKE PROTEIN DELANGIN SCC2-RELATED"/>
    <property type="match status" value="1"/>
</dbReference>
<dbReference type="GO" id="GO:0034087">
    <property type="term" value="P:establishment of mitotic sister chromatid cohesion"/>
    <property type="evidence" value="ECO:0007669"/>
    <property type="project" value="TreeGrafter"/>
</dbReference>
<evidence type="ECO:0000256" key="5">
    <source>
        <dbReference type="ARBA" id="ARBA00023306"/>
    </source>
</evidence>
<keyword evidence="4 6" id="KW-0539">Nucleus</keyword>
<evidence type="ECO:0000256" key="7">
    <source>
        <dbReference type="SAM" id="MobiDB-lite"/>
    </source>
</evidence>
<comment type="similarity">
    <text evidence="2 6">Belongs to the SCC2/Nipped-B family.</text>
</comment>
<dbReference type="GO" id="GO:1990414">
    <property type="term" value="P:replication-born double-strand break repair via sister chromatid exchange"/>
    <property type="evidence" value="ECO:0007669"/>
    <property type="project" value="TreeGrafter"/>
</dbReference>
<organism evidence="9 10">
    <name type="scientific">Glonium stellatum</name>
    <dbReference type="NCBI Taxonomy" id="574774"/>
    <lineage>
        <taxon>Eukaryota</taxon>
        <taxon>Fungi</taxon>
        <taxon>Dikarya</taxon>
        <taxon>Ascomycota</taxon>
        <taxon>Pezizomycotina</taxon>
        <taxon>Dothideomycetes</taxon>
        <taxon>Pleosporomycetidae</taxon>
        <taxon>Gloniales</taxon>
        <taxon>Gloniaceae</taxon>
        <taxon>Glonium</taxon>
    </lineage>
</organism>
<feature type="compositionally biased region" description="Polar residues" evidence="7">
    <location>
        <begin position="1"/>
        <end position="13"/>
    </location>
</feature>
<feature type="region of interest" description="Disordered" evidence="7">
    <location>
        <begin position="152"/>
        <end position="183"/>
    </location>
</feature>
<feature type="region of interest" description="Disordered" evidence="7">
    <location>
        <begin position="1"/>
        <end position="22"/>
    </location>
</feature>
<feature type="region of interest" description="Disordered" evidence="7">
    <location>
        <begin position="1744"/>
        <end position="1822"/>
    </location>
</feature>
<evidence type="ECO:0000313" key="9">
    <source>
        <dbReference type="EMBL" id="OCL03989.1"/>
    </source>
</evidence>
<feature type="domain" description="Sister chromatid cohesion C-terminal" evidence="8">
    <location>
        <begin position="1396"/>
        <end position="1580"/>
    </location>
</feature>
<dbReference type="GO" id="GO:0071169">
    <property type="term" value="P:establishment of protein localization to chromatin"/>
    <property type="evidence" value="ECO:0007669"/>
    <property type="project" value="TreeGrafter"/>
</dbReference>
<evidence type="ECO:0000259" key="8">
    <source>
        <dbReference type="Pfam" id="PF12830"/>
    </source>
</evidence>
<evidence type="ECO:0000256" key="1">
    <source>
        <dbReference type="ARBA" id="ARBA00004123"/>
    </source>
</evidence>
<dbReference type="CDD" id="cd23958">
    <property type="entry name" value="SCC2"/>
    <property type="match status" value="1"/>
</dbReference>
<dbReference type="Pfam" id="PF12830">
    <property type="entry name" value="Nipped-B_C"/>
    <property type="match status" value="1"/>
</dbReference>
<gene>
    <name evidence="9" type="ORF">AOQ84DRAFT_381067</name>
</gene>
<keyword evidence="3 6" id="KW-0677">Repeat</keyword>
<dbReference type="EMBL" id="KV750642">
    <property type="protein sequence ID" value="OCL03989.1"/>
    <property type="molecule type" value="Genomic_DNA"/>
</dbReference>
<proteinExistence type="inferred from homology"/>
<keyword evidence="5 6" id="KW-0131">Cell cycle</keyword>
<dbReference type="GO" id="GO:0090694">
    <property type="term" value="C:Scc2-Scc4 cohesin loading complex"/>
    <property type="evidence" value="ECO:0007669"/>
    <property type="project" value="TreeGrafter"/>
</dbReference>
<dbReference type="GO" id="GO:0140588">
    <property type="term" value="P:chromatin looping"/>
    <property type="evidence" value="ECO:0007669"/>
    <property type="project" value="InterPro"/>
</dbReference>
<feature type="compositionally biased region" description="Basic residues" evidence="7">
    <location>
        <begin position="1793"/>
        <end position="1811"/>
    </location>
</feature>
<reference evidence="9 10" key="1">
    <citation type="journal article" date="2016" name="Nat. Commun.">
        <title>Ectomycorrhizal ecology is imprinted in the genome of the dominant symbiotic fungus Cenococcum geophilum.</title>
        <authorList>
            <consortium name="DOE Joint Genome Institute"/>
            <person name="Peter M."/>
            <person name="Kohler A."/>
            <person name="Ohm R.A."/>
            <person name="Kuo A."/>
            <person name="Krutzmann J."/>
            <person name="Morin E."/>
            <person name="Arend M."/>
            <person name="Barry K.W."/>
            <person name="Binder M."/>
            <person name="Choi C."/>
            <person name="Clum A."/>
            <person name="Copeland A."/>
            <person name="Grisel N."/>
            <person name="Haridas S."/>
            <person name="Kipfer T."/>
            <person name="LaButti K."/>
            <person name="Lindquist E."/>
            <person name="Lipzen A."/>
            <person name="Maire R."/>
            <person name="Meier B."/>
            <person name="Mihaltcheva S."/>
            <person name="Molinier V."/>
            <person name="Murat C."/>
            <person name="Poggeler S."/>
            <person name="Quandt C.A."/>
            <person name="Sperisen C."/>
            <person name="Tritt A."/>
            <person name="Tisserant E."/>
            <person name="Crous P.W."/>
            <person name="Henrissat B."/>
            <person name="Nehls U."/>
            <person name="Egli S."/>
            <person name="Spatafora J.W."/>
            <person name="Grigoriev I.V."/>
            <person name="Martin F.M."/>
        </authorList>
    </citation>
    <scope>NUCLEOTIDE SEQUENCE [LARGE SCALE GENOMIC DNA]</scope>
    <source>
        <strain evidence="9 10">CBS 207.34</strain>
    </source>
</reference>
<dbReference type="SUPFAM" id="SSF48371">
    <property type="entry name" value="ARM repeat"/>
    <property type="match status" value="1"/>
</dbReference>
<protein>
    <recommendedName>
        <fullName evidence="6">Sister chromatid cohesion protein</fullName>
    </recommendedName>
</protein>
<evidence type="ECO:0000256" key="6">
    <source>
        <dbReference type="RuleBase" id="RU364107"/>
    </source>
</evidence>
<dbReference type="InterPro" id="IPR033031">
    <property type="entry name" value="Scc2/Nipped-B"/>
</dbReference>
<evidence type="ECO:0000256" key="4">
    <source>
        <dbReference type="ARBA" id="ARBA00023242"/>
    </source>
</evidence>
<evidence type="ECO:0000256" key="3">
    <source>
        <dbReference type="ARBA" id="ARBA00022737"/>
    </source>
</evidence>
<dbReference type="GO" id="GO:0010468">
    <property type="term" value="P:regulation of gene expression"/>
    <property type="evidence" value="ECO:0007669"/>
    <property type="project" value="InterPro"/>
</dbReference>
<evidence type="ECO:0000256" key="2">
    <source>
        <dbReference type="ARBA" id="ARBA00009252"/>
    </source>
</evidence>
<accession>A0A8E2JNQ4</accession>
<dbReference type="GO" id="GO:0061775">
    <property type="term" value="F:cohesin loader activity"/>
    <property type="evidence" value="ECO:0007669"/>
    <property type="project" value="InterPro"/>
</dbReference>
<sequence>MNGTNGSWHTNNGRPLPFRPPTVDEALQYSPLSSIVPFCPSIIPFPSAGPPSSSAIFTTQEERRSARRALDSFNTDNGSTHSTSARLQKTLQDLQQLLNAEELTQFNFKSAPHFAGNPNDRNAPLSLNGAPKTKELQLGQLAKMVLNNTNISFRYPTPVSPTKTSRKQDTSNRAPQQPPPKLQPQVIIRNEASSKQNPAIQSSPNIKFTHQQSPAELSIVRPAVIIPGLPSSSQREEYETFPHIDAHDAFSKKRKREDVAADNEPLALSYDQRQKADAAVNSLRGLLQDIFEAEDQYQPDTSGFMSSNAANFFTPNPTGESERPVLVHSIQTRLESAVQKVISAGRIATIPVDYLSRVQRLCESSITAVNDSSLAIGAEWSDSDIEEWLARISVTENGLQAAKIMLRVMTAGREEKQIYSEDHLQAVITILKHVLQTCLVPIVEARSTDGGSDIFKLASVQKKSITTLLQVCGRVLRLLGDLIIKVDVMDHAITSVEYISTMLIFVENAHSEKDSALGIQRFELVRRIAMDVLAKIFARYEDQRTFIFDEILTSLEKLPVTRQSARQFKMIDGKPIQLVSALLMRLIQTSATRSIKDKKKTSQNLTEGDEDEDSTSEADENTPSKRTRPTNSGCNDSLQSLSGIVKRLHDDTLKNASYLVNFMVQRALGATKTGDQPYRNLLDIFIEDFLSVLGSPDWPAAEILLRTLLSVMTHLVQSDKFAVPAKNMALDLMGLMGSGISDLKMHVKQTTRALDTSQSELSARLIRLSEEVLEDKVNETDILEFEGPHRIVLEYLQLLARDDDPQLQSAQGCHITLWAKHVCNLLEADDGIDDYERSTLKSLEKQLKHMILDPKWLAAEYEFEPVSTVQGRLAAGITTLRMPFCKYLTSIFRMLLSSMTSSHATMKSRSLKSVVQLLEKDPDILDDDVVQRIIRLTYDSSPLVRDSALMILGKCLTWKPDVERKNLDKIIARAGDAAIGVRKRAMKILKDIYLRNEGKDVKSAIADALLQRVKDLDESVAELARQTFEEIWISPFHESTKVDPVKMKLALQNQVSLIVRTVQRGESVLSVLEALLQNVLSNTSKHAAANFKICKDMVAVMFDGVIDSDELPDKPAQAHILQTLTIFAKANPKLFTGEQLESLQPYTQNIEQSDNLLVYRSVLIIFRHVFPSLTSYQTSFLSTVQGALMKYIAKMGKMELNEIAQCLWIINGVLKDTAERLVRLVCSVIAGIDKEKTKSPLDDATTKKIVRYLTILGYFGKSCDFESHVDLFKAKMPGWKGTTVAGLIVDTICPFTRQKHPHTLREQAFESLGMMCQSWPKQFLRSDVTTAFDLVFVNNDSKLERIVLSQFSGFFALEEKRSETGAEIAVGEGAVHGTERLGISLVANDNDGVSTFIAQRFLTHIVRIALGTSDELALTATQIIVSINRQGLVHPKECGPALIALETSPDPAISKIAFQEHRSLHHKHETMFEKEYMKAVSQAFDYQRDVLHDTFGATTQPFTSKLHLLFEVLKTGNSKVRKKFLSNLCERINFELPKLSSKGEPPSSLLYARFCIQNLAFFDYARVDEILHLVSCLEKVVTGTGTVVAHAIETEILGIRLDPEPHLSQQVPATSTPNTQATILLKVESDIVRPEPFIKNTVNEAQLRHLTTATMILSMIWETRTFLRRLWGLHKQRDGKSNSKTTIKDLNRAPTKAPGVTGDKYWERISEIMNALDSPDAMMAQCKTFAELLAVDNELKVASEDDEEAELARAAAGYETPSDDENGGENVLPSGGARGRKRKGSMSAAGTPKKAKKAGTGKPRVRPRKNRSGSSVTPEGDG</sequence>
<dbReference type="Proteomes" id="UP000250140">
    <property type="component" value="Unassembled WGS sequence"/>
</dbReference>
<dbReference type="InterPro" id="IPR016024">
    <property type="entry name" value="ARM-type_fold"/>
</dbReference>